<comment type="caution">
    <text evidence="2">The sequence shown here is derived from an EMBL/GenBank/DDBJ whole genome shotgun (WGS) entry which is preliminary data.</text>
</comment>
<dbReference type="RefSeq" id="WP_181353691.1">
    <property type="nucleotide sequence ID" value="NZ_JABJWZ010000031.1"/>
</dbReference>
<dbReference type="Gene3D" id="3.30.420.10">
    <property type="entry name" value="Ribonuclease H-like superfamily/Ribonuclease H"/>
    <property type="match status" value="1"/>
</dbReference>
<protein>
    <submittedName>
        <fullName evidence="2">3'-5' exoribonuclease</fullName>
    </submittedName>
</protein>
<dbReference type="InterPro" id="IPR036397">
    <property type="entry name" value="RNaseH_sf"/>
</dbReference>
<proteinExistence type="predicted"/>
<organism evidence="2 3">
    <name type="scientific">Streptomyces alkaliterrae</name>
    <dbReference type="NCBI Taxonomy" id="2213162"/>
    <lineage>
        <taxon>Bacteria</taxon>
        <taxon>Bacillati</taxon>
        <taxon>Actinomycetota</taxon>
        <taxon>Actinomycetes</taxon>
        <taxon>Kitasatosporales</taxon>
        <taxon>Streptomycetaceae</taxon>
        <taxon>Streptomyces</taxon>
    </lineage>
</organism>
<dbReference type="Proteomes" id="UP000525686">
    <property type="component" value="Unassembled WGS sequence"/>
</dbReference>
<evidence type="ECO:0000313" key="2">
    <source>
        <dbReference type="EMBL" id="MBB1252898.1"/>
    </source>
</evidence>
<name>A0A7W3ZLL7_9ACTN</name>
<evidence type="ECO:0000313" key="3">
    <source>
        <dbReference type="Proteomes" id="UP000525686"/>
    </source>
</evidence>
<accession>A0A7W3ZLL7</accession>
<dbReference type="InterPro" id="IPR033390">
    <property type="entry name" value="Rv2179c-like"/>
</dbReference>
<dbReference type="EMBL" id="JABJWZ010000031">
    <property type="protein sequence ID" value="MBB1252898.1"/>
    <property type="molecule type" value="Genomic_DNA"/>
</dbReference>
<evidence type="ECO:0000259" key="1">
    <source>
        <dbReference type="Pfam" id="PF16473"/>
    </source>
</evidence>
<gene>
    <name evidence="2" type="ORF">H3146_05890</name>
</gene>
<sequence length="178" mass="20697">MRYWYDTEFLEDGRTIDLISIGIVAEDGREYYAVASDAPWKRIRTHEWLMKHVVPSLPQIRGDRRMHLPARDLGVDFDHPAVKPRTLIAEEVRRFIQPDPQLWAWYGAYDHVALAQLWGPMIHLPSGIPMWTNDLRQECERLGNPPLPEQPDGVHNALADARHNRVRHEALEAIARRS</sequence>
<feature type="domain" description="3'-5' exoribonuclease Rv2179c-like" evidence="1">
    <location>
        <begin position="2"/>
        <end position="165"/>
    </location>
</feature>
<dbReference type="AlphaFoldDB" id="A0A7W3ZLL7"/>
<reference evidence="3" key="1">
    <citation type="submission" date="2020-05" db="EMBL/GenBank/DDBJ databases">
        <title>Classification of alakaliphilic streptomycetes isolated from an alkaline soil next to Lonar Crater, India and a proposal for the recognition of Streptomyces alkaliterrae sp. nov.</title>
        <authorList>
            <person name="Golinska P."/>
        </authorList>
    </citation>
    <scope>NUCLEOTIDE SEQUENCE [LARGE SCALE GENOMIC DNA]</scope>
    <source>
        <strain evidence="3">OF3</strain>
    </source>
</reference>
<dbReference type="Pfam" id="PF16473">
    <property type="entry name" value="Rv2179c-like"/>
    <property type="match status" value="1"/>
</dbReference>
<dbReference type="GO" id="GO:0003676">
    <property type="term" value="F:nucleic acid binding"/>
    <property type="evidence" value="ECO:0007669"/>
    <property type="project" value="InterPro"/>
</dbReference>